<evidence type="ECO:0000259" key="8">
    <source>
        <dbReference type="Pfam" id="PF09335"/>
    </source>
</evidence>
<dbReference type="AlphaFoldDB" id="A0A1H0Y9P9"/>
<evidence type="ECO:0000313" key="10">
    <source>
        <dbReference type="Proteomes" id="UP000199301"/>
    </source>
</evidence>
<evidence type="ECO:0000256" key="3">
    <source>
        <dbReference type="ARBA" id="ARBA00022475"/>
    </source>
</evidence>
<dbReference type="GO" id="GO:0005886">
    <property type="term" value="C:plasma membrane"/>
    <property type="evidence" value="ECO:0007669"/>
    <property type="project" value="UniProtKB-SubCell"/>
</dbReference>
<comment type="similarity">
    <text evidence="2 7">Belongs to the DedA family.</text>
</comment>
<dbReference type="PANTHER" id="PTHR30353:SF0">
    <property type="entry name" value="TRANSMEMBRANE PROTEIN"/>
    <property type="match status" value="1"/>
</dbReference>
<evidence type="ECO:0000256" key="1">
    <source>
        <dbReference type="ARBA" id="ARBA00004651"/>
    </source>
</evidence>
<dbReference type="Pfam" id="PF09335">
    <property type="entry name" value="VTT_dom"/>
    <property type="match status" value="1"/>
</dbReference>
<sequence>MSLVSDTLDTLSALPAGLILLVAGAMAFAESGIGIGMVLPGETLVLVASASVDNGALLGALLLVVTLTGSAGDHVSYLLGRRYGPALRNTSVVHRMGVSRWDQAMGAIDRSGAVAIFLTRLVPVVRTFAPAAAGVSGLRYRRFLPASLTAAALWATVYVCAGALARASLERAESVLGTVGWVVLGLLVAAGMVFYAVRRSSARKHAESCARAESAVRIENPINAAREKDPS</sequence>
<evidence type="ECO:0000256" key="5">
    <source>
        <dbReference type="ARBA" id="ARBA00022989"/>
    </source>
</evidence>
<evidence type="ECO:0000256" key="4">
    <source>
        <dbReference type="ARBA" id="ARBA00022692"/>
    </source>
</evidence>
<dbReference type="OrthoDB" id="9813426at2"/>
<evidence type="ECO:0000313" key="9">
    <source>
        <dbReference type="EMBL" id="SDQ11878.1"/>
    </source>
</evidence>
<dbReference type="RefSeq" id="WP_092520545.1">
    <property type="nucleotide sequence ID" value="NZ_FNKO01000001.1"/>
</dbReference>
<name>A0A1H0Y9P9_9ACTN</name>
<accession>A0A1H0Y9P9</accession>
<dbReference type="Proteomes" id="UP000199301">
    <property type="component" value="Unassembled WGS sequence"/>
</dbReference>
<feature type="transmembrane region" description="Helical" evidence="7">
    <location>
        <begin position="148"/>
        <end position="169"/>
    </location>
</feature>
<gene>
    <name evidence="9" type="ORF">SAMN04489718_0316</name>
</gene>
<reference evidence="10" key="1">
    <citation type="submission" date="2016-10" db="EMBL/GenBank/DDBJ databases">
        <authorList>
            <person name="Varghese N."/>
            <person name="Submissions S."/>
        </authorList>
    </citation>
    <scope>NUCLEOTIDE SEQUENCE [LARGE SCALE GENOMIC DNA]</scope>
    <source>
        <strain evidence="10">DSM 45459</strain>
    </source>
</reference>
<evidence type="ECO:0000256" key="6">
    <source>
        <dbReference type="ARBA" id="ARBA00023136"/>
    </source>
</evidence>
<evidence type="ECO:0000256" key="7">
    <source>
        <dbReference type="RuleBase" id="RU367016"/>
    </source>
</evidence>
<comment type="caution">
    <text evidence="7">Lacks conserved residue(s) required for the propagation of feature annotation.</text>
</comment>
<dbReference type="EMBL" id="FNKO01000001">
    <property type="protein sequence ID" value="SDQ11878.1"/>
    <property type="molecule type" value="Genomic_DNA"/>
</dbReference>
<keyword evidence="3 7" id="KW-1003">Cell membrane</keyword>
<protein>
    <submittedName>
        <fullName evidence="9">Membrane protein DedA, SNARE-associated domain</fullName>
    </submittedName>
</protein>
<keyword evidence="4 7" id="KW-0812">Transmembrane</keyword>
<keyword evidence="6 7" id="KW-0472">Membrane</keyword>
<keyword evidence="10" id="KW-1185">Reference proteome</keyword>
<dbReference type="STRING" id="995062.SAMN04489718_0316"/>
<dbReference type="InterPro" id="IPR032818">
    <property type="entry name" value="DedA-like"/>
</dbReference>
<proteinExistence type="inferred from homology"/>
<dbReference type="PANTHER" id="PTHR30353">
    <property type="entry name" value="INNER MEMBRANE PROTEIN DEDA-RELATED"/>
    <property type="match status" value="1"/>
</dbReference>
<feature type="transmembrane region" description="Helical" evidence="7">
    <location>
        <begin position="175"/>
        <end position="197"/>
    </location>
</feature>
<comment type="subcellular location">
    <subcellularLocation>
        <location evidence="1 7">Cell membrane</location>
        <topology evidence="1 7">Multi-pass membrane protein</topology>
    </subcellularLocation>
</comment>
<organism evidence="9 10">
    <name type="scientific">Actinopolyspora saharensis</name>
    <dbReference type="NCBI Taxonomy" id="995062"/>
    <lineage>
        <taxon>Bacteria</taxon>
        <taxon>Bacillati</taxon>
        <taxon>Actinomycetota</taxon>
        <taxon>Actinomycetes</taxon>
        <taxon>Actinopolysporales</taxon>
        <taxon>Actinopolysporaceae</taxon>
        <taxon>Actinopolyspora</taxon>
    </lineage>
</organism>
<evidence type="ECO:0000256" key="2">
    <source>
        <dbReference type="ARBA" id="ARBA00010792"/>
    </source>
</evidence>
<dbReference type="InterPro" id="IPR032816">
    <property type="entry name" value="VTT_dom"/>
</dbReference>
<feature type="domain" description="VTT" evidence="8">
    <location>
        <begin position="39"/>
        <end position="163"/>
    </location>
</feature>
<keyword evidence="5 7" id="KW-1133">Transmembrane helix</keyword>